<gene>
    <name evidence="2" type="ORF">KC01_LOCUS5894</name>
</gene>
<reference evidence="2 3" key="1">
    <citation type="submission" date="2024-04" db="EMBL/GenBank/DDBJ databases">
        <authorList>
            <person name="Waldvogel A.-M."/>
            <person name="Schoenle A."/>
        </authorList>
    </citation>
    <scope>NUCLEOTIDE SEQUENCE [LARGE SCALE GENOMIC DNA]</scope>
</reference>
<dbReference type="AlphaFoldDB" id="A0AAV2J9T0"/>
<evidence type="ECO:0000313" key="3">
    <source>
        <dbReference type="Proteomes" id="UP001497482"/>
    </source>
</evidence>
<organism evidence="2 3">
    <name type="scientific">Knipowitschia caucasica</name>
    <name type="common">Caucasian dwarf goby</name>
    <name type="synonym">Pomatoschistus caucasicus</name>
    <dbReference type="NCBI Taxonomy" id="637954"/>
    <lineage>
        <taxon>Eukaryota</taxon>
        <taxon>Metazoa</taxon>
        <taxon>Chordata</taxon>
        <taxon>Craniata</taxon>
        <taxon>Vertebrata</taxon>
        <taxon>Euteleostomi</taxon>
        <taxon>Actinopterygii</taxon>
        <taxon>Neopterygii</taxon>
        <taxon>Teleostei</taxon>
        <taxon>Neoteleostei</taxon>
        <taxon>Acanthomorphata</taxon>
        <taxon>Gobiaria</taxon>
        <taxon>Gobiiformes</taxon>
        <taxon>Gobioidei</taxon>
        <taxon>Gobiidae</taxon>
        <taxon>Gobiinae</taxon>
        <taxon>Knipowitschia</taxon>
    </lineage>
</organism>
<dbReference type="EMBL" id="OZ035833">
    <property type="protein sequence ID" value="CAL1574130.1"/>
    <property type="molecule type" value="Genomic_DNA"/>
</dbReference>
<keyword evidence="3" id="KW-1185">Reference proteome</keyword>
<sequence>MTFALTRRWESLTSSSTLSSPLHGGSVPNLLAPPRSERHGSLKKRLSMELLKSLAPDLSSLKSQVKWPSVGSVYKWKQTLTDKMKWRPSSEDNLQVKGCHNRRRGVLCQSSELV</sequence>
<dbReference type="Proteomes" id="UP001497482">
    <property type="component" value="Chromosome 11"/>
</dbReference>
<evidence type="ECO:0000313" key="2">
    <source>
        <dbReference type="EMBL" id="CAL1574130.1"/>
    </source>
</evidence>
<feature type="region of interest" description="Disordered" evidence="1">
    <location>
        <begin position="11"/>
        <end position="42"/>
    </location>
</feature>
<name>A0AAV2J9T0_KNICA</name>
<evidence type="ECO:0000256" key="1">
    <source>
        <dbReference type="SAM" id="MobiDB-lite"/>
    </source>
</evidence>
<protein>
    <submittedName>
        <fullName evidence="2">Uncharacterized protein</fullName>
    </submittedName>
</protein>
<accession>A0AAV2J9T0</accession>
<proteinExistence type="predicted"/>
<feature type="compositionally biased region" description="Low complexity" evidence="1">
    <location>
        <begin position="11"/>
        <end position="20"/>
    </location>
</feature>